<proteinExistence type="predicted"/>
<evidence type="ECO:0000313" key="1">
    <source>
        <dbReference type="EMBL" id="CAG7700440.1"/>
    </source>
</evidence>
<sequence length="73" mass="8381">MENCRDLLILSFRTDSKLDEVLNRGIKPECCSESCTNNSNLNYDEIQNPSAEPDDNDDVVLMWNPVEEVYNVI</sequence>
<comment type="caution">
    <text evidence="1">The sequence shown here is derived from an EMBL/GenBank/DDBJ whole genome shotgun (WGS) entry which is preliminary data.</text>
</comment>
<dbReference type="EMBL" id="CAJVCH010026386">
    <property type="protein sequence ID" value="CAG7700440.1"/>
    <property type="molecule type" value="Genomic_DNA"/>
</dbReference>
<organism evidence="1 2">
    <name type="scientific">Allacma fusca</name>
    <dbReference type="NCBI Taxonomy" id="39272"/>
    <lineage>
        <taxon>Eukaryota</taxon>
        <taxon>Metazoa</taxon>
        <taxon>Ecdysozoa</taxon>
        <taxon>Arthropoda</taxon>
        <taxon>Hexapoda</taxon>
        <taxon>Collembola</taxon>
        <taxon>Symphypleona</taxon>
        <taxon>Sminthuridae</taxon>
        <taxon>Allacma</taxon>
    </lineage>
</organism>
<dbReference type="AlphaFoldDB" id="A0A8J2JBG2"/>
<keyword evidence="2" id="KW-1185">Reference proteome</keyword>
<accession>A0A8J2JBG2</accession>
<protein>
    <submittedName>
        <fullName evidence="1">Uncharacterized protein</fullName>
    </submittedName>
</protein>
<dbReference type="Proteomes" id="UP000708208">
    <property type="component" value="Unassembled WGS sequence"/>
</dbReference>
<gene>
    <name evidence="1" type="ORF">AFUS01_LOCUS4244</name>
</gene>
<reference evidence="1" key="1">
    <citation type="submission" date="2021-06" db="EMBL/GenBank/DDBJ databases">
        <authorList>
            <person name="Hodson N. C."/>
            <person name="Mongue J. A."/>
            <person name="Jaron S. K."/>
        </authorList>
    </citation>
    <scope>NUCLEOTIDE SEQUENCE</scope>
</reference>
<name>A0A8J2JBG2_9HEXA</name>
<evidence type="ECO:0000313" key="2">
    <source>
        <dbReference type="Proteomes" id="UP000708208"/>
    </source>
</evidence>